<keyword evidence="3" id="KW-1185">Reference proteome</keyword>
<organism evidence="2 3">
    <name type="scientific">Paramecium primaurelia</name>
    <dbReference type="NCBI Taxonomy" id="5886"/>
    <lineage>
        <taxon>Eukaryota</taxon>
        <taxon>Sar</taxon>
        <taxon>Alveolata</taxon>
        <taxon>Ciliophora</taxon>
        <taxon>Intramacronucleata</taxon>
        <taxon>Oligohymenophorea</taxon>
        <taxon>Peniculida</taxon>
        <taxon>Parameciidae</taxon>
        <taxon>Paramecium</taxon>
    </lineage>
</organism>
<dbReference type="AlphaFoldDB" id="A0A8S1KB17"/>
<dbReference type="OMA" id="TIHQIEF"/>
<evidence type="ECO:0000256" key="1">
    <source>
        <dbReference type="SAM" id="Coils"/>
    </source>
</evidence>
<dbReference type="EMBL" id="CAJJDM010000012">
    <property type="protein sequence ID" value="CAD8050845.1"/>
    <property type="molecule type" value="Genomic_DNA"/>
</dbReference>
<sequence>MFYKPKLISPNRTQSPVVVHKQSISQVNNPLLTQQQYQPQTYYASSKTTPIKNLEQKFELIKQNINITNQCQLSPERNKQAVNNDFENQVLRNDIVFKDQKIVALQKALDLSNDDRIKLRQALEQKSNLCVNKEREIAKLLATIHQIEFKKSESQIVKDLQFQIETLKTFIQENALDKSNLKNEDTNQFKTKVAILQEQLTQQINQNQSLQQYMKEIMNQNKELSQKYTEKCIELQKLEMQLDQIKILQNELKGKAEEIEILKGELSNDNTTIQTKEQSTFDQQNEIQKFLSQIKQQYLDEYPKLDIDDQDNMNVYRHLYSFQSTDDLTKGELQKINK</sequence>
<evidence type="ECO:0000313" key="2">
    <source>
        <dbReference type="EMBL" id="CAD8050845.1"/>
    </source>
</evidence>
<dbReference type="Proteomes" id="UP000688137">
    <property type="component" value="Unassembled WGS sequence"/>
</dbReference>
<gene>
    <name evidence="2" type="ORF">PPRIM_AZ9-3.1.T0170261</name>
</gene>
<keyword evidence="1" id="KW-0175">Coiled coil</keyword>
<evidence type="ECO:0000313" key="3">
    <source>
        <dbReference type="Proteomes" id="UP000688137"/>
    </source>
</evidence>
<name>A0A8S1KB17_PARPR</name>
<reference evidence="2" key="1">
    <citation type="submission" date="2021-01" db="EMBL/GenBank/DDBJ databases">
        <authorList>
            <consortium name="Genoscope - CEA"/>
            <person name="William W."/>
        </authorList>
    </citation>
    <scope>NUCLEOTIDE SEQUENCE</scope>
</reference>
<proteinExistence type="predicted"/>
<accession>A0A8S1KB17</accession>
<protein>
    <submittedName>
        <fullName evidence="2">Uncharacterized protein</fullName>
    </submittedName>
</protein>
<feature type="coiled-coil region" evidence="1">
    <location>
        <begin position="207"/>
        <end position="265"/>
    </location>
</feature>
<comment type="caution">
    <text evidence="2">The sequence shown here is derived from an EMBL/GenBank/DDBJ whole genome shotgun (WGS) entry which is preliminary data.</text>
</comment>